<dbReference type="STRING" id="6239.K09D9.2.1"/>
<proteinExistence type="evidence at protein level"/>
<feature type="chain" id="PRO_5004335335" evidence="9">
    <location>
        <begin position="19"/>
        <end position="494"/>
    </location>
</feature>
<dbReference type="GO" id="GO:0006082">
    <property type="term" value="P:organic acid metabolic process"/>
    <property type="evidence" value="ECO:0000318"/>
    <property type="project" value="GO_Central"/>
</dbReference>
<evidence type="ECO:0007829" key="13">
    <source>
        <dbReference type="PeptideAtlas" id="Q9N5I1"/>
    </source>
</evidence>
<dbReference type="KEGG" id="cel:CELE_K09D9.2"/>
<dbReference type="Reactome" id="R-CEL-211958">
    <property type="pathway name" value="Miscellaneous substrates"/>
</dbReference>
<keyword evidence="11" id="KW-1185">Reference proteome</keyword>
<keyword evidence="7 8" id="KW-0349">Heme</keyword>
<keyword evidence="6 8" id="KW-0503">Monooxygenase</keyword>
<feature type="binding site" description="axial binding residue" evidence="7">
    <location>
        <position position="441"/>
    </location>
    <ligand>
        <name>heme</name>
        <dbReference type="ChEBI" id="CHEBI:30413"/>
    </ligand>
    <ligandPart>
        <name>Fe</name>
        <dbReference type="ChEBI" id="CHEBI:18248"/>
    </ligandPart>
</feature>
<dbReference type="WormBase" id="K09D9.2">
    <property type="protein sequence ID" value="CE21056"/>
    <property type="gene ID" value="WBGene00019565"/>
    <property type="gene designation" value="cyp-35A3"/>
</dbReference>
<dbReference type="Reactome" id="R-CEL-211945">
    <property type="pathway name" value="Phase I - Functionalization of compounds"/>
</dbReference>
<dbReference type="PROSITE" id="PS00086">
    <property type="entry name" value="CYTOCHROME_P450"/>
    <property type="match status" value="1"/>
</dbReference>
<evidence type="ECO:0000256" key="7">
    <source>
        <dbReference type="PIRSR" id="PIRSR602401-1"/>
    </source>
</evidence>
<dbReference type="PhylomeDB" id="Q9N5I1"/>
<evidence type="ECO:0000256" key="2">
    <source>
        <dbReference type="ARBA" id="ARBA00010617"/>
    </source>
</evidence>
<sequence length="494" mass="56289">MFFVLFIAACLSWLIVRQYQKVSRHPPGPISFPLIGNLPQICYYLWSTGGIVSALDLLRKKYGNIFTLWVGPVPYVSIADFETSHEVFVKNGGKYADKLHAPIMRDIRKDKGIAFTNGDHWQEMRRFSLQTFRNMGVGKDIMETRILEELDARCSDIDKSAKNGVTVAQASEFFDLTVGSVINSILVGKRFEEDTKHVFLRIKNTIDESFKLITPFNTTVPVWILKTFFKDRYDKMADAQEIAKNFVAAEALKRIEDIKSGKYVIDENNLQDYTDAFLLKMQKEGENLDFNTETLKTMLVDLWLTGQETTTTTLTSGFNQLLLHPEVMVKAREELMNVTENGSRSLSLTDRSSTPYLNAMIGEIQRHASILNLSFWKVNKEFTYIGGHPVDAGALVTAQLSALHVNETYFTNPQVFEPERYSQDEKLLQKIIPFGVGKRSCLGESLAKAELYLIFGNLLLRYKFEPHGKLSATDLMPYSAGRRPFKLEMKFVKI</sequence>
<dbReference type="Reactome" id="R-CEL-2142670">
    <property type="pathway name" value="Synthesis of epoxy (EET) and dihydroxyeicosatrienoic acids (DHET)"/>
</dbReference>
<dbReference type="SMR" id="Q9N5I1"/>
<dbReference type="InParanoid" id="Q9N5I1"/>
<dbReference type="Reactome" id="R-CEL-211999">
    <property type="pathway name" value="CYP2E1 reactions"/>
</dbReference>
<feature type="signal peptide" evidence="9">
    <location>
        <begin position="1"/>
        <end position="18"/>
    </location>
</feature>
<dbReference type="Reactome" id="R-CEL-2142816">
    <property type="pathway name" value="Synthesis of (16-20)-hydroxyeicosatetraenoic acids (HETE)"/>
</dbReference>
<dbReference type="Gene3D" id="1.10.630.10">
    <property type="entry name" value="Cytochrome P450"/>
    <property type="match status" value="1"/>
</dbReference>
<dbReference type="RefSeq" id="NP_504121.1">
    <property type="nucleotide sequence ID" value="NM_071720.6"/>
</dbReference>
<dbReference type="EMBL" id="BX284605">
    <property type="protein sequence ID" value="CCD61370.1"/>
    <property type="molecule type" value="Genomic_DNA"/>
</dbReference>
<dbReference type="OrthoDB" id="2789670at2759"/>
<dbReference type="GO" id="GO:0009410">
    <property type="term" value="P:response to xenobiotic stimulus"/>
    <property type="evidence" value="ECO:0000316"/>
    <property type="project" value="WormBase"/>
</dbReference>
<evidence type="ECO:0000313" key="12">
    <source>
        <dbReference type="WormBase" id="K09D9.2"/>
    </source>
</evidence>
<dbReference type="CDD" id="cd20617">
    <property type="entry name" value="CYP1_2-like"/>
    <property type="match status" value="1"/>
</dbReference>
<dbReference type="Reactome" id="R-CEL-9027307">
    <property type="pathway name" value="Biosynthesis of maresin-like SPMs"/>
</dbReference>
<dbReference type="GeneID" id="187209"/>
<evidence type="ECO:0000313" key="10">
    <source>
        <dbReference type="EMBL" id="CCD61370.1"/>
    </source>
</evidence>
<dbReference type="InterPro" id="IPR017972">
    <property type="entry name" value="Cyt_P450_CS"/>
</dbReference>
<dbReference type="GO" id="GO:0016712">
    <property type="term" value="F:oxidoreductase activity, acting on paired donors, with incorporation or reduction of molecular oxygen, reduced flavin or flavoprotein as one donor, and incorporation of one atom of oxygen"/>
    <property type="evidence" value="ECO:0000318"/>
    <property type="project" value="GO_Central"/>
</dbReference>
<dbReference type="InterPro" id="IPR050182">
    <property type="entry name" value="Cytochrome_P450_fam2"/>
</dbReference>
<evidence type="ECO:0000256" key="8">
    <source>
        <dbReference type="RuleBase" id="RU000461"/>
    </source>
</evidence>
<reference evidence="10 11" key="1">
    <citation type="journal article" date="1998" name="Science">
        <title>Genome sequence of the nematode C. elegans: a platform for investigating biology.</title>
        <authorList>
            <consortium name="The C. elegans sequencing consortium"/>
            <person name="Sulson J.E."/>
            <person name="Waterston R."/>
        </authorList>
    </citation>
    <scope>NUCLEOTIDE SEQUENCE [LARGE SCALE GENOMIC DNA]</scope>
    <source>
        <strain evidence="10 11">Bristol N2</strain>
    </source>
</reference>
<dbReference type="InterPro" id="IPR001128">
    <property type="entry name" value="Cyt_P450"/>
</dbReference>
<name>Q9N5I1_CAEEL</name>
<dbReference type="eggNOG" id="KOG0156">
    <property type="taxonomic scope" value="Eukaryota"/>
</dbReference>
<dbReference type="FunFam" id="1.10.630.10:FF:000036">
    <property type="entry name" value="CYtochrome P450 family"/>
    <property type="match status" value="1"/>
</dbReference>
<organism evidence="10 11">
    <name type="scientific">Caenorhabditis elegans</name>
    <dbReference type="NCBI Taxonomy" id="6239"/>
    <lineage>
        <taxon>Eukaryota</taxon>
        <taxon>Metazoa</taxon>
        <taxon>Ecdysozoa</taxon>
        <taxon>Nematoda</taxon>
        <taxon>Chromadorea</taxon>
        <taxon>Rhabditida</taxon>
        <taxon>Rhabditina</taxon>
        <taxon>Rhabditomorpha</taxon>
        <taxon>Rhabditoidea</taxon>
        <taxon>Rhabditidae</taxon>
        <taxon>Peloderinae</taxon>
        <taxon>Caenorhabditis</taxon>
    </lineage>
</organism>
<dbReference type="PANTHER" id="PTHR24300">
    <property type="entry name" value="CYTOCHROME P450 508A4-RELATED"/>
    <property type="match status" value="1"/>
</dbReference>
<dbReference type="Reactome" id="R-CEL-9749641">
    <property type="pathway name" value="Aspirin ADME"/>
</dbReference>
<keyword evidence="4 8" id="KW-0560">Oxidoreductase</keyword>
<dbReference type="Reactome" id="R-CEL-211935">
    <property type="pathway name" value="Fatty acids"/>
</dbReference>
<dbReference type="AGR" id="WB:WBGene00019565"/>
<evidence type="ECO:0000256" key="9">
    <source>
        <dbReference type="SAM" id="SignalP"/>
    </source>
</evidence>
<keyword evidence="5 7" id="KW-0408">Iron</keyword>
<dbReference type="HOGENOM" id="CLU_001570_22_3_1"/>
<dbReference type="GO" id="GO:0006805">
    <property type="term" value="P:xenobiotic metabolic process"/>
    <property type="evidence" value="ECO:0000318"/>
    <property type="project" value="GO_Central"/>
</dbReference>
<dbReference type="PANTHER" id="PTHR24300:SF79">
    <property type="entry name" value="CYTOCHROME P450 FAMILY"/>
    <property type="match status" value="1"/>
</dbReference>
<dbReference type="Reactome" id="R-CEL-211981">
    <property type="pathway name" value="Xenobiotics"/>
</dbReference>
<evidence type="ECO:0000256" key="3">
    <source>
        <dbReference type="ARBA" id="ARBA00022723"/>
    </source>
</evidence>
<comment type="cofactor">
    <cofactor evidence="1 7">
        <name>heme</name>
        <dbReference type="ChEBI" id="CHEBI:30413"/>
    </cofactor>
</comment>
<dbReference type="InterPro" id="IPR036396">
    <property type="entry name" value="Cyt_P450_sf"/>
</dbReference>
<keyword evidence="3 7" id="KW-0479">Metal-binding</keyword>
<dbReference type="PRINTS" id="PR00463">
    <property type="entry name" value="EP450I"/>
</dbReference>
<gene>
    <name evidence="12" type="primary">cyp-35a3</name>
    <name evidence="10" type="synonym">cyp-35A3</name>
    <name evidence="10" type="ORF">CELE_K09D9.2</name>
    <name evidence="12" type="ORF">K09D9.2</name>
</gene>
<keyword evidence="9" id="KW-0732">Signal</keyword>
<dbReference type="FunCoup" id="Q9N5I1">
    <property type="interactions" value="17"/>
</dbReference>
<dbReference type="UCSC" id="K09D9.2">
    <property type="organism name" value="c. elegans"/>
</dbReference>
<dbReference type="Reactome" id="R-CEL-9753281">
    <property type="pathway name" value="Paracetamol ADME"/>
</dbReference>
<dbReference type="CTD" id="187209"/>
<protein>
    <submittedName>
        <fullName evidence="10">CYtochrome P450 family</fullName>
    </submittedName>
</protein>
<comment type="similarity">
    <text evidence="2 8">Belongs to the cytochrome P450 family.</text>
</comment>
<dbReference type="Bgee" id="WBGene00019565">
    <property type="expression patterns" value="Expressed in material anatomical entity and 4 other cell types or tissues"/>
</dbReference>
<evidence type="ECO:0000313" key="11">
    <source>
        <dbReference type="Proteomes" id="UP000001940"/>
    </source>
</evidence>
<dbReference type="GO" id="GO:0005506">
    <property type="term" value="F:iron ion binding"/>
    <property type="evidence" value="ECO:0007669"/>
    <property type="project" value="InterPro"/>
</dbReference>
<keyword evidence="13" id="KW-1267">Proteomics identification</keyword>
<evidence type="ECO:0000256" key="4">
    <source>
        <dbReference type="ARBA" id="ARBA00023002"/>
    </source>
</evidence>
<dbReference type="GO" id="GO:0005737">
    <property type="term" value="C:cytoplasm"/>
    <property type="evidence" value="ECO:0000318"/>
    <property type="project" value="GO_Central"/>
</dbReference>
<dbReference type="OMA" id="IMETRIL"/>
<evidence type="ECO:0000256" key="1">
    <source>
        <dbReference type="ARBA" id="ARBA00001971"/>
    </source>
</evidence>
<dbReference type="SUPFAM" id="SSF48264">
    <property type="entry name" value="Cytochrome P450"/>
    <property type="match status" value="1"/>
</dbReference>
<dbReference type="PaxDb" id="6239-K09D9.2"/>
<accession>Q9N5I1</accession>
<evidence type="ECO:0000256" key="6">
    <source>
        <dbReference type="ARBA" id="ARBA00023033"/>
    </source>
</evidence>
<dbReference type="PeptideAtlas" id="Q9N5I1"/>
<dbReference type="Reactome" id="R-CEL-5423646">
    <property type="pathway name" value="Aflatoxin activation and detoxification"/>
</dbReference>
<dbReference type="AlphaFoldDB" id="Q9N5I1"/>
<dbReference type="Proteomes" id="UP000001940">
    <property type="component" value="Chromosome V"/>
</dbReference>
<dbReference type="Pfam" id="PF00067">
    <property type="entry name" value="p450"/>
    <property type="match status" value="1"/>
</dbReference>
<dbReference type="InterPro" id="IPR002401">
    <property type="entry name" value="Cyt_P450_E_grp-I"/>
</dbReference>
<dbReference type="GO" id="GO:0020037">
    <property type="term" value="F:heme binding"/>
    <property type="evidence" value="ECO:0000318"/>
    <property type="project" value="GO_Central"/>
</dbReference>
<evidence type="ECO:0000256" key="5">
    <source>
        <dbReference type="ARBA" id="ARBA00023004"/>
    </source>
</evidence>
<dbReference type="PRINTS" id="PR00385">
    <property type="entry name" value="P450"/>
</dbReference>